<dbReference type="PANTHER" id="PTHR48112">
    <property type="entry name" value="HIGH MOBILITY GROUP PROTEIN DSP1"/>
    <property type="match status" value="1"/>
</dbReference>
<evidence type="ECO:0000256" key="4">
    <source>
        <dbReference type="PROSITE-ProRule" id="PRU00267"/>
    </source>
</evidence>
<dbReference type="InterPro" id="IPR036910">
    <property type="entry name" value="HMG_box_dom_sf"/>
</dbReference>
<feature type="region of interest" description="Disordered" evidence="5">
    <location>
        <begin position="83"/>
        <end position="124"/>
    </location>
</feature>
<keyword evidence="2 4" id="KW-0539">Nucleus</keyword>
<keyword evidence="8" id="KW-1185">Reference proteome</keyword>
<evidence type="ECO:0000256" key="1">
    <source>
        <dbReference type="ARBA" id="ARBA00023125"/>
    </source>
</evidence>
<feature type="DNA-binding region" description="HMG box" evidence="4">
    <location>
        <begin position="37"/>
        <end position="105"/>
    </location>
</feature>
<dbReference type="GO" id="GO:0003677">
    <property type="term" value="F:DNA binding"/>
    <property type="evidence" value="ECO:0007669"/>
    <property type="project" value="UniProtKB-UniRule"/>
</dbReference>
<sequence length="124" mass="14582">MPKVVPKKDQKVSKRGKNEDVKKKRRKNKVKKDPNAPKKPVSAYLLFCEEWREKVRAEHAEASFGEIGRLLGEQWRGYSEDQKAPYLAKQHKNKAKYDEELKKYNESKDVAEDDDEDEEDEESD</sequence>
<feature type="region of interest" description="Disordered" evidence="5">
    <location>
        <begin position="1"/>
        <end position="38"/>
    </location>
</feature>
<dbReference type="EMBL" id="BQFW01000006">
    <property type="protein sequence ID" value="GJJ72068.1"/>
    <property type="molecule type" value="Genomic_DNA"/>
</dbReference>
<feature type="compositionally biased region" description="Basic and acidic residues" evidence="5">
    <location>
        <begin position="95"/>
        <end position="110"/>
    </location>
</feature>
<dbReference type="SMART" id="SM00398">
    <property type="entry name" value="HMG"/>
    <property type="match status" value="1"/>
</dbReference>
<evidence type="ECO:0000256" key="3">
    <source>
        <dbReference type="ARBA" id="ARBA00043963"/>
    </source>
</evidence>
<dbReference type="OrthoDB" id="1919336at2759"/>
<dbReference type="FunFam" id="1.10.30.10:FF:000016">
    <property type="entry name" value="FACT complex subunit SSRP1"/>
    <property type="match status" value="1"/>
</dbReference>
<dbReference type="Gene3D" id="1.10.30.10">
    <property type="entry name" value="High mobility group box domain"/>
    <property type="match status" value="1"/>
</dbReference>
<evidence type="ECO:0000259" key="6">
    <source>
        <dbReference type="PROSITE" id="PS50118"/>
    </source>
</evidence>
<feature type="compositionally biased region" description="Acidic residues" evidence="5">
    <location>
        <begin position="111"/>
        <end position="124"/>
    </location>
</feature>
<dbReference type="SUPFAM" id="SSF47095">
    <property type="entry name" value="HMG-box"/>
    <property type="match status" value="1"/>
</dbReference>
<feature type="compositionally biased region" description="Basic and acidic residues" evidence="5">
    <location>
        <begin position="1"/>
        <end position="22"/>
    </location>
</feature>
<dbReference type="Proteomes" id="UP000827284">
    <property type="component" value="Unassembled WGS sequence"/>
</dbReference>
<dbReference type="InterPro" id="IPR050342">
    <property type="entry name" value="HMGB"/>
</dbReference>
<evidence type="ECO:0000256" key="5">
    <source>
        <dbReference type="SAM" id="MobiDB-lite"/>
    </source>
</evidence>
<keyword evidence="1 4" id="KW-0238">DNA-binding</keyword>
<accession>A0A9P3LVG8</accession>
<reference evidence="7" key="1">
    <citation type="submission" date="2021-11" db="EMBL/GenBank/DDBJ databases">
        <authorList>
            <person name="Herlambang A."/>
            <person name="Guo Y."/>
            <person name="Takashima Y."/>
            <person name="Nishizawa T."/>
        </authorList>
    </citation>
    <scope>NUCLEOTIDE SEQUENCE</scope>
    <source>
        <strain evidence="7">E1425</strain>
    </source>
</reference>
<evidence type="ECO:0000256" key="2">
    <source>
        <dbReference type="ARBA" id="ARBA00023242"/>
    </source>
</evidence>
<gene>
    <name evidence="7" type="ORF">EMPS_04425</name>
</gene>
<protein>
    <recommendedName>
        <fullName evidence="6">HMG box domain-containing protein</fullName>
    </recommendedName>
</protein>
<reference evidence="7" key="2">
    <citation type="journal article" date="2022" name="Microbiol. Resour. Announc.">
        <title>Whole-Genome Sequence of Entomortierella parvispora E1425, a Mucoromycotan Fungus Associated with Burkholderiaceae-Related Endosymbiotic Bacteria.</title>
        <authorList>
            <person name="Herlambang A."/>
            <person name="Guo Y."/>
            <person name="Takashima Y."/>
            <person name="Narisawa K."/>
            <person name="Ohta H."/>
            <person name="Nishizawa T."/>
        </authorList>
    </citation>
    <scope>NUCLEOTIDE SEQUENCE</scope>
    <source>
        <strain evidence="7">E1425</strain>
    </source>
</reference>
<name>A0A9P3LVG8_9FUNG</name>
<dbReference type="AlphaFoldDB" id="A0A9P3LVG8"/>
<comment type="similarity">
    <text evidence="3">Belongs to the NHP6 family.</text>
</comment>
<organism evidence="7 8">
    <name type="scientific">Entomortierella parvispora</name>
    <dbReference type="NCBI Taxonomy" id="205924"/>
    <lineage>
        <taxon>Eukaryota</taxon>
        <taxon>Fungi</taxon>
        <taxon>Fungi incertae sedis</taxon>
        <taxon>Mucoromycota</taxon>
        <taxon>Mortierellomycotina</taxon>
        <taxon>Mortierellomycetes</taxon>
        <taxon>Mortierellales</taxon>
        <taxon>Mortierellaceae</taxon>
        <taxon>Entomortierella</taxon>
    </lineage>
</organism>
<dbReference type="Pfam" id="PF00505">
    <property type="entry name" value="HMG_box"/>
    <property type="match status" value="1"/>
</dbReference>
<dbReference type="InterPro" id="IPR009071">
    <property type="entry name" value="HMG_box_dom"/>
</dbReference>
<feature type="domain" description="HMG box" evidence="6">
    <location>
        <begin position="37"/>
        <end position="105"/>
    </location>
</feature>
<dbReference type="PROSITE" id="PS50118">
    <property type="entry name" value="HMG_BOX_2"/>
    <property type="match status" value="1"/>
</dbReference>
<evidence type="ECO:0000313" key="7">
    <source>
        <dbReference type="EMBL" id="GJJ72068.1"/>
    </source>
</evidence>
<proteinExistence type="inferred from homology"/>
<dbReference type="GO" id="GO:0005634">
    <property type="term" value="C:nucleus"/>
    <property type="evidence" value="ECO:0007669"/>
    <property type="project" value="UniProtKB-UniRule"/>
</dbReference>
<comment type="caution">
    <text evidence="7">The sequence shown here is derived from an EMBL/GenBank/DDBJ whole genome shotgun (WGS) entry which is preliminary data.</text>
</comment>
<evidence type="ECO:0000313" key="8">
    <source>
        <dbReference type="Proteomes" id="UP000827284"/>
    </source>
</evidence>